<name>A0ABQ1SBH7_9SPHN</name>
<proteinExistence type="predicted"/>
<keyword evidence="5" id="KW-1185">Reference proteome</keyword>
<dbReference type="PANTHER" id="PTHR18895">
    <property type="entry name" value="HEMK METHYLTRANSFERASE"/>
    <property type="match status" value="1"/>
</dbReference>
<accession>A0ABQ1SBH7</accession>
<evidence type="ECO:0000313" key="5">
    <source>
        <dbReference type="Proteomes" id="UP000619041"/>
    </source>
</evidence>
<dbReference type="Proteomes" id="UP000619041">
    <property type="component" value="Unassembled WGS sequence"/>
</dbReference>
<comment type="caution">
    <text evidence="4">The sequence shown here is derived from an EMBL/GenBank/DDBJ whole genome shotgun (WGS) entry which is preliminary data.</text>
</comment>
<dbReference type="CDD" id="cd02440">
    <property type="entry name" value="AdoMet_MTases"/>
    <property type="match status" value="1"/>
</dbReference>
<dbReference type="PROSITE" id="PS00092">
    <property type="entry name" value="N6_MTASE"/>
    <property type="match status" value="1"/>
</dbReference>
<keyword evidence="1" id="KW-0808">Transferase</keyword>
<organism evidence="4 5">
    <name type="scientific">Tsuneonella deserti</name>
    <dbReference type="NCBI Taxonomy" id="2035528"/>
    <lineage>
        <taxon>Bacteria</taxon>
        <taxon>Pseudomonadati</taxon>
        <taxon>Pseudomonadota</taxon>
        <taxon>Alphaproteobacteria</taxon>
        <taxon>Sphingomonadales</taxon>
        <taxon>Erythrobacteraceae</taxon>
        <taxon>Tsuneonella</taxon>
    </lineage>
</organism>
<dbReference type="InterPro" id="IPR002052">
    <property type="entry name" value="DNA_methylase_N6_adenine_CS"/>
</dbReference>
<dbReference type="InterPro" id="IPR007848">
    <property type="entry name" value="Small_mtfrase_dom"/>
</dbReference>
<feature type="domain" description="Methyltransferase small" evidence="3">
    <location>
        <begin position="74"/>
        <end position="157"/>
    </location>
</feature>
<evidence type="ECO:0000313" key="4">
    <source>
        <dbReference type="EMBL" id="GGE00673.1"/>
    </source>
</evidence>
<keyword evidence="2" id="KW-0949">S-adenosyl-L-methionine</keyword>
<dbReference type="EMBL" id="BMKL01000001">
    <property type="protein sequence ID" value="GGE00673.1"/>
    <property type="molecule type" value="Genomic_DNA"/>
</dbReference>
<keyword evidence="1" id="KW-0489">Methyltransferase</keyword>
<dbReference type="InterPro" id="IPR050320">
    <property type="entry name" value="N5-glutamine_MTase"/>
</dbReference>
<sequence>MPFRPDALPAELLDLLRRADALESCSEGFRSRFRVSSLGQRLFLHSAYPTSSEDAVFFGPDTYRYAALIENELPGLGPKRRIVDVGAGTGAGGIVAAKLCSGARLTLTDVNQAALRLARINAAFAGVEAELVEGEGLDRVDGPIDLILANPPYIMDEKGRAYRDGGNMHGARLSFDWALEAARRLAPGGHMVLYTGVSIIDGEDELRAALARDLPGLGCSLRYRELDPDVFGEELEKPPYRDVERIAAVAAVITRN</sequence>
<evidence type="ECO:0000259" key="3">
    <source>
        <dbReference type="Pfam" id="PF05175"/>
    </source>
</evidence>
<dbReference type="SUPFAM" id="SSF53335">
    <property type="entry name" value="S-adenosyl-L-methionine-dependent methyltransferases"/>
    <property type="match status" value="1"/>
</dbReference>
<dbReference type="PANTHER" id="PTHR18895:SF74">
    <property type="entry name" value="MTRF1L RELEASE FACTOR GLUTAMINE METHYLTRANSFERASE"/>
    <property type="match status" value="1"/>
</dbReference>
<dbReference type="Pfam" id="PF05175">
    <property type="entry name" value="MTS"/>
    <property type="match status" value="1"/>
</dbReference>
<evidence type="ECO:0000256" key="1">
    <source>
        <dbReference type="ARBA" id="ARBA00022603"/>
    </source>
</evidence>
<protein>
    <recommendedName>
        <fullName evidence="3">Methyltransferase small domain-containing protein</fullName>
    </recommendedName>
</protein>
<evidence type="ECO:0000256" key="2">
    <source>
        <dbReference type="ARBA" id="ARBA00022691"/>
    </source>
</evidence>
<dbReference type="InterPro" id="IPR029063">
    <property type="entry name" value="SAM-dependent_MTases_sf"/>
</dbReference>
<reference evidence="5" key="1">
    <citation type="journal article" date="2019" name="Int. J. Syst. Evol. Microbiol.">
        <title>The Global Catalogue of Microorganisms (GCM) 10K type strain sequencing project: providing services to taxonomists for standard genome sequencing and annotation.</title>
        <authorList>
            <consortium name="The Broad Institute Genomics Platform"/>
            <consortium name="The Broad Institute Genome Sequencing Center for Infectious Disease"/>
            <person name="Wu L."/>
            <person name="Ma J."/>
        </authorList>
    </citation>
    <scope>NUCLEOTIDE SEQUENCE [LARGE SCALE GENOMIC DNA]</scope>
    <source>
        <strain evidence="5">CGMCC 1.15959</strain>
    </source>
</reference>
<gene>
    <name evidence="4" type="ORF">GCM10011515_20580</name>
</gene>
<dbReference type="Gene3D" id="3.40.50.150">
    <property type="entry name" value="Vaccinia Virus protein VP39"/>
    <property type="match status" value="1"/>
</dbReference>